<comment type="caution">
    <text evidence="4">The sequence shown here is derived from an EMBL/GenBank/DDBJ whole genome shotgun (WGS) entry which is preliminary data.</text>
</comment>
<keyword evidence="2" id="KW-0175">Coiled coil</keyword>
<reference evidence="4 5" key="1">
    <citation type="submission" date="2024-07" db="EMBL/GenBank/DDBJ databases">
        <title>Uliginosibacterium paludis KCTC:42655.</title>
        <authorList>
            <person name="Kim M.K."/>
        </authorList>
    </citation>
    <scope>NUCLEOTIDE SEQUENCE [LARGE SCALE GENOMIC DNA]</scope>
    <source>
        <strain evidence="4 5">KCTC 42655</strain>
    </source>
</reference>
<organism evidence="4 5">
    <name type="scientific">Uliginosibacterium paludis</name>
    <dbReference type="NCBI Taxonomy" id="1615952"/>
    <lineage>
        <taxon>Bacteria</taxon>
        <taxon>Pseudomonadati</taxon>
        <taxon>Pseudomonadota</taxon>
        <taxon>Betaproteobacteria</taxon>
        <taxon>Rhodocyclales</taxon>
        <taxon>Zoogloeaceae</taxon>
        <taxon>Uliginosibacterium</taxon>
    </lineage>
</organism>
<dbReference type="PANTHER" id="PTHR30203">
    <property type="entry name" value="OUTER MEMBRANE CATION EFFLUX PROTEIN"/>
    <property type="match status" value="1"/>
</dbReference>
<dbReference type="SUPFAM" id="SSF56954">
    <property type="entry name" value="Outer membrane efflux proteins (OEP)"/>
    <property type="match status" value="1"/>
</dbReference>
<gene>
    <name evidence="4" type="ORF">ABVT11_02680</name>
</gene>
<feature type="coiled-coil region" evidence="2">
    <location>
        <begin position="128"/>
        <end position="155"/>
    </location>
</feature>
<feature type="chain" id="PRO_5045767747" evidence="3">
    <location>
        <begin position="22"/>
        <end position="435"/>
    </location>
</feature>
<comment type="similarity">
    <text evidence="1">Belongs to the outer membrane factor (OMF) (TC 1.B.17) family.</text>
</comment>
<protein>
    <submittedName>
        <fullName evidence="4">TolC family protein</fullName>
    </submittedName>
</protein>
<feature type="coiled-coil region" evidence="2">
    <location>
        <begin position="198"/>
        <end position="232"/>
    </location>
</feature>
<proteinExistence type="inferred from homology"/>
<keyword evidence="3" id="KW-0732">Signal</keyword>
<dbReference type="RefSeq" id="WP_345927088.1">
    <property type="nucleotide sequence ID" value="NZ_JBDIVF010000003.1"/>
</dbReference>
<dbReference type="EMBL" id="JBEWLZ010000001">
    <property type="protein sequence ID" value="MET1488718.1"/>
    <property type="molecule type" value="Genomic_DNA"/>
</dbReference>
<name>A0ABV2CLF3_9RHOO</name>
<dbReference type="Gene3D" id="1.20.1600.10">
    <property type="entry name" value="Outer membrane efflux proteins (OEP)"/>
    <property type="match status" value="1"/>
</dbReference>
<keyword evidence="5" id="KW-1185">Reference proteome</keyword>
<evidence type="ECO:0000256" key="1">
    <source>
        <dbReference type="ARBA" id="ARBA00007613"/>
    </source>
</evidence>
<dbReference type="Pfam" id="PF02321">
    <property type="entry name" value="OEP"/>
    <property type="match status" value="2"/>
</dbReference>
<evidence type="ECO:0000256" key="2">
    <source>
        <dbReference type="SAM" id="Coils"/>
    </source>
</evidence>
<sequence>MRLILSCALATGALFVTPVLAQSPVIPADTSSAGSLAPDTLTVRLTESQAWELAEKANPALRSKRALLDAAQGERSDAGAWLYNNPTLSLERSKRQVPSAESPADRQKEWAASLSQTFEIAGQGTHRRDAAEAALNALQAEIDEAQRQTRTEVSQRFFKVLALQQRLDIETQALRLFESTANAMQKRRAAGEDTRLDANVALVEAERARNQLAQVREELSGARDELAASLQLPAGSAPEAQGAFVLKAMPFTLAHLLEQLPSQPRLRALAARTESATARLKLQRASVYPDLTVGLGVAREGAVDAREKVTTLSVSLPLPLFRRNASGIGQASSELSQAQIEQQAAVRDSAAQVRALWTKLQSVEARVKRLQGTVLPALESNQALAGKSQRAGEIGLLEMIVVTRQTLDARRDLLDAQSDYITTRTALEQAAGVQP</sequence>
<dbReference type="PANTHER" id="PTHR30203:SF24">
    <property type="entry name" value="BLR4935 PROTEIN"/>
    <property type="match status" value="1"/>
</dbReference>
<evidence type="ECO:0000313" key="5">
    <source>
        <dbReference type="Proteomes" id="UP001548590"/>
    </source>
</evidence>
<evidence type="ECO:0000256" key="3">
    <source>
        <dbReference type="SAM" id="SignalP"/>
    </source>
</evidence>
<accession>A0ABV2CLF3</accession>
<evidence type="ECO:0000313" key="4">
    <source>
        <dbReference type="EMBL" id="MET1488718.1"/>
    </source>
</evidence>
<dbReference type="InterPro" id="IPR003423">
    <property type="entry name" value="OMP_efflux"/>
</dbReference>
<dbReference type="InterPro" id="IPR010131">
    <property type="entry name" value="MdtP/NodT-like"/>
</dbReference>
<feature type="signal peptide" evidence="3">
    <location>
        <begin position="1"/>
        <end position="21"/>
    </location>
</feature>
<dbReference type="Proteomes" id="UP001548590">
    <property type="component" value="Unassembled WGS sequence"/>
</dbReference>